<evidence type="ECO:0000313" key="7">
    <source>
        <dbReference type="EMBL" id="PKA52501.1"/>
    </source>
</evidence>
<keyword evidence="5 6" id="KW-0472">Membrane</keyword>
<keyword evidence="8" id="KW-1185">Reference proteome</keyword>
<dbReference type="GO" id="GO:0016020">
    <property type="term" value="C:membrane"/>
    <property type="evidence" value="ECO:0007669"/>
    <property type="project" value="UniProtKB-SubCell"/>
</dbReference>
<dbReference type="AlphaFoldDB" id="A0A2I0AAD0"/>
<feature type="transmembrane region" description="Helical" evidence="6">
    <location>
        <begin position="505"/>
        <end position="528"/>
    </location>
</feature>
<proteinExistence type="inferred from homology"/>
<feature type="transmembrane region" description="Helical" evidence="6">
    <location>
        <begin position="444"/>
        <end position="465"/>
    </location>
</feature>
<dbReference type="CDD" id="cd13132">
    <property type="entry name" value="MATE_eukaryotic"/>
    <property type="match status" value="1"/>
</dbReference>
<dbReference type="GO" id="GO:0015297">
    <property type="term" value="F:antiporter activity"/>
    <property type="evidence" value="ECO:0007669"/>
    <property type="project" value="InterPro"/>
</dbReference>
<sequence>MKFIKLQGQLELGRSVTTIATLFEHKTPLTHVNYAPYFSFRLLIFKLMSKQTLTHHLIKSRRNSDHVTAHQTMPTSPSTLRAEFLKLAVLRELRQQGRIATPLSLMNLTWFAKTTVTTAFLGRAGDLQLAGGSLALTFANVTGFSVLAGLCAAVEPICGRAHGAGNCCLLRRTLMMAVLLLLSASLPIAFVWLNVDRILLFCGQQKEIVFLAKKYVLCLLPHLAVTSFLSPLKAYLSSQGVTLPALFSSAMALALHLPLSLVLSRAKGLEGIAMAVWISDLSAAVMLALYVCITETRKKGDQSQGIWWWGCCWKQSPPEWARLLRLAAPCCLTSCLEWWCYEILILLTGRLPDAKRTLAVITVVLNFDYLLFSFMSALASSASVRISNELGAGRGPAAQSSAYVSLATGVAGGVLSSAATAAARRWWGRVFSRDGGTVAGVRKAMLVMAAVEVVNFPVTVSGGIVRGMARPWLGTYASAGGFYLVGLPLAAVLGFKAKLGLAGMLLGFLIGGVVSEVLMLVFLGFVHWEREAGKAQRFAGVTAEEGGGNVGFGGELMNGNRA</sequence>
<feature type="transmembrane region" description="Helical" evidence="6">
    <location>
        <begin position="471"/>
        <end position="493"/>
    </location>
</feature>
<name>A0A2I0AAD0_9ASPA</name>
<feature type="transmembrane region" description="Helical" evidence="6">
    <location>
        <begin position="402"/>
        <end position="423"/>
    </location>
</feature>
<feature type="transmembrane region" description="Helical" evidence="6">
    <location>
        <begin position="174"/>
        <end position="195"/>
    </location>
</feature>
<gene>
    <name evidence="7" type="primary">DTX1</name>
    <name evidence="7" type="ORF">AXF42_Ash019128</name>
</gene>
<feature type="transmembrane region" description="Helical" evidence="6">
    <location>
        <begin position="242"/>
        <end position="264"/>
    </location>
</feature>
<dbReference type="InterPro" id="IPR045069">
    <property type="entry name" value="MATE_euk"/>
</dbReference>
<dbReference type="EMBL" id="KZ452002">
    <property type="protein sequence ID" value="PKA52501.1"/>
    <property type="molecule type" value="Genomic_DNA"/>
</dbReference>
<protein>
    <recommendedName>
        <fullName evidence="6">Protein DETOXIFICATION</fullName>
    </recommendedName>
    <alternativeName>
        <fullName evidence="6">Multidrug and toxic compound extrusion protein</fullName>
    </alternativeName>
</protein>
<evidence type="ECO:0000256" key="1">
    <source>
        <dbReference type="ARBA" id="ARBA00004141"/>
    </source>
</evidence>
<organism evidence="7 8">
    <name type="scientific">Apostasia shenzhenica</name>
    <dbReference type="NCBI Taxonomy" id="1088818"/>
    <lineage>
        <taxon>Eukaryota</taxon>
        <taxon>Viridiplantae</taxon>
        <taxon>Streptophyta</taxon>
        <taxon>Embryophyta</taxon>
        <taxon>Tracheophyta</taxon>
        <taxon>Spermatophyta</taxon>
        <taxon>Magnoliopsida</taxon>
        <taxon>Liliopsida</taxon>
        <taxon>Asparagales</taxon>
        <taxon>Orchidaceae</taxon>
        <taxon>Apostasioideae</taxon>
        <taxon>Apostasia</taxon>
    </lineage>
</organism>
<accession>A0A2I0AAD0</accession>
<evidence type="ECO:0000256" key="2">
    <source>
        <dbReference type="ARBA" id="ARBA00010199"/>
    </source>
</evidence>
<comment type="subcellular location">
    <subcellularLocation>
        <location evidence="1">Membrane</location>
        <topology evidence="1">Multi-pass membrane protein</topology>
    </subcellularLocation>
</comment>
<dbReference type="GO" id="GO:1990961">
    <property type="term" value="P:xenobiotic detoxification by transmembrane export across the plasma membrane"/>
    <property type="evidence" value="ECO:0007669"/>
    <property type="project" value="InterPro"/>
</dbReference>
<feature type="transmembrane region" description="Helical" evidence="6">
    <location>
        <begin position="359"/>
        <end position="382"/>
    </location>
</feature>
<reference evidence="7 8" key="1">
    <citation type="journal article" date="2017" name="Nature">
        <title>The Apostasia genome and the evolution of orchids.</title>
        <authorList>
            <person name="Zhang G.Q."/>
            <person name="Liu K.W."/>
            <person name="Li Z."/>
            <person name="Lohaus R."/>
            <person name="Hsiao Y.Y."/>
            <person name="Niu S.C."/>
            <person name="Wang J.Y."/>
            <person name="Lin Y.C."/>
            <person name="Xu Q."/>
            <person name="Chen L.J."/>
            <person name="Yoshida K."/>
            <person name="Fujiwara S."/>
            <person name="Wang Z.W."/>
            <person name="Zhang Y.Q."/>
            <person name="Mitsuda N."/>
            <person name="Wang M."/>
            <person name="Liu G.H."/>
            <person name="Pecoraro L."/>
            <person name="Huang H.X."/>
            <person name="Xiao X.J."/>
            <person name="Lin M."/>
            <person name="Wu X.Y."/>
            <person name="Wu W.L."/>
            <person name="Chen Y.Y."/>
            <person name="Chang S.B."/>
            <person name="Sakamoto S."/>
            <person name="Ohme-Takagi M."/>
            <person name="Yagi M."/>
            <person name="Zeng S.J."/>
            <person name="Shen C.Y."/>
            <person name="Yeh C.M."/>
            <person name="Luo Y.B."/>
            <person name="Tsai W.C."/>
            <person name="Van de Peer Y."/>
            <person name="Liu Z.J."/>
        </authorList>
    </citation>
    <scope>NUCLEOTIDE SEQUENCE [LARGE SCALE GENOMIC DNA]</scope>
    <source>
        <strain evidence="8">cv. Shenzhen</strain>
        <tissue evidence="7">Stem</tissue>
    </source>
</reference>
<evidence type="ECO:0000256" key="6">
    <source>
        <dbReference type="RuleBase" id="RU004914"/>
    </source>
</evidence>
<keyword evidence="4 6" id="KW-1133">Transmembrane helix</keyword>
<evidence type="ECO:0000256" key="4">
    <source>
        <dbReference type="ARBA" id="ARBA00022989"/>
    </source>
</evidence>
<dbReference type="Proteomes" id="UP000236161">
    <property type="component" value="Unassembled WGS sequence"/>
</dbReference>
<dbReference type="OrthoDB" id="2126698at2759"/>
<dbReference type="PANTHER" id="PTHR11206">
    <property type="entry name" value="MULTIDRUG RESISTANCE PROTEIN"/>
    <property type="match status" value="1"/>
</dbReference>
<evidence type="ECO:0000256" key="3">
    <source>
        <dbReference type="ARBA" id="ARBA00022692"/>
    </source>
</evidence>
<keyword evidence="3 6" id="KW-0812">Transmembrane</keyword>
<feature type="transmembrane region" description="Helical" evidence="6">
    <location>
        <begin position="271"/>
        <end position="291"/>
    </location>
</feature>
<comment type="similarity">
    <text evidence="2 6">Belongs to the multi antimicrobial extrusion (MATE) (TC 2.A.66.1) family.</text>
</comment>
<dbReference type="GO" id="GO:0042910">
    <property type="term" value="F:xenobiotic transmembrane transporter activity"/>
    <property type="evidence" value="ECO:0007669"/>
    <property type="project" value="InterPro"/>
</dbReference>
<evidence type="ECO:0000256" key="5">
    <source>
        <dbReference type="ARBA" id="ARBA00023136"/>
    </source>
</evidence>
<dbReference type="InterPro" id="IPR002528">
    <property type="entry name" value="MATE_fam"/>
</dbReference>
<evidence type="ECO:0000313" key="8">
    <source>
        <dbReference type="Proteomes" id="UP000236161"/>
    </source>
</evidence>
<dbReference type="Pfam" id="PF01554">
    <property type="entry name" value="MatE"/>
    <property type="match status" value="2"/>
</dbReference>
<comment type="caution">
    <text evidence="6">Lacks conserved residue(s) required for the propagation of feature annotation.</text>
</comment>
<feature type="transmembrane region" description="Helical" evidence="6">
    <location>
        <begin position="215"/>
        <end position="236"/>
    </location>
</feature>